<organism evidence="1 2">
    <name type="scientific">Anisodus tanguticus</name>
    <dbReference type="NCBI Taxonomy" id="243964"/>
    <lineage>
        <taxon>Eukaryota</taxon>
        <taxon>Viridiplantae</taxon>
        <taxon>Streptophyta</taxon>
        <taxon>Embryophyta</taxon>
        <taxon>Tracheophyta</taxon>
        <taxon>Spermatophyta</taxon>
        <taxon>Magnoliopsida</taxon>
        <taxon>eudicotyledons</taxon>
        <taxon>Gunneridae</taxon>
        <taxon>Pentapetalae</taxon>
        <taxon>asterids</taxon>
        <taxon>lamiids</taxon>
        <taxon>Solanales</taxon>
        <taxon>Solanaceae</taxon>
        <taxon>Solanoideae</taxon>
        <taxon>Hyoscyameae</taxon>
        <taxon>Anisodus</taxon>
    </lineage>
</organism>
<accession>A0AAE1RUT5</accession>
<dbReference type="Proteomes" id="UP001291623">
    <property type="component" value="Unassembled WGS sequence"/>
</dbReference>
<name>A0AAE1RUT5_9SOLA</name>
<evidence type="ECO:0000313" key="1">
    <source>
        <dbReference type="EMBL" id="KAK4357807.1"/>
    </source>
</evidence>
<protein>
    <submittedName>
        <fullName evidence="1">Uncharacterized protein</fullName>
    </submittedName>
</protein>
<sequence length="127" mass="14897">MAKKLRESVTFLPLKDLRYSSKAQQGHTWFMSSMYDTHEEVEVQYQRFPSSASKGRLLCLKGEGDEFDRHTNIPTRSTINKQQCDKTSWSGMKHDGDLCPYFDDDKIGCNETYFSEWARGERIRKKE</sequence>
<dbReference type="AlphaFoldDB" id="A0AAE1RUT5"/>
<evidence type="ECO:0000313" key="2">
    <source>
        <dbReference type="Proteomes" id="UP001291623"/>
    </source>
</evidence>
<gene>
    <name evidence="1" type="ORF">RND71_023417</name>
</gene>
<comment type="caution">
    <text evidence="1">The sequence shown here is derived from an EMBL/GenBank/DDBJ whole genome shotgun (WGS) entry which is preliminary data.</text>
</comment>
<proteinExistence type="predicted"/>
<keyword evidence="2" id="KW-1185">Reference proteome</keyword>
<reference evidence="1" key="1">
    <citation type="submission" date="2023-12" db="EMBL/GenBank/DDBJ databases">
        <title>Genome assembly of Anisodus tanguticus.</title>
        <authorList>
            <person name="Wang Y.-J."/>
        </authorList>
    </citation>
    <scope>NUCLEOTIDE SEQUENCE</scope>
    <source>
        <strain evidence="1">KB-2021</strain>
        <tissue evidence="1">Leaf</tissue>
    </source>
</reference>
<dbReference type="EMBL" id="JAVYJV010000012">
    <property type="protein sequence ID" value="KAK4357807.1"/>
    <property type="molecule type" value="Genomic_DNA"/>
</dbReference>